<evidence type="ECO:0000313" key="3">
    <source>
        <dbReference type="Proteomes" id="UP000605986"/>
    </source>
</evidence>
<evidence type="ECO:0000313" key="2">
    <source>
        <dbReference type="EMBL" id="KAF4450511.1"/>
    </source>
</evidence>
<evidence type="ECO:0000256" key="1">
    <source>
        <dbReference type="SAM" id="SignalP"/>
    </source>
</evidence>
<keyword evidence="3" id="KW-1185">Reference proteome</keyword>
<proteinExistence type="predicted"/>
<dbReference type="EMBL" id="JAADJG010000247">
    <property type="protein sequence ID" value="KAF4450511.1"/>
    <property type="molecule type" value="Genomic_DNA"/>
</dbReference>
<feature type="signal peptide" evidence="1">
    <location>
        <begin position="1"/>
        <end position="16"/>
    </location>
</feature>
<protein>
    <submittedName>
        <fullName evidence="2">Uncharacterized protein</fullName>
    </submittedName>
</protein>
<keyword evidence="1" id="KW-0732">Signal</keyword>
<sequence length="322" mass="36417">MKLYFTIVFLLQLASAANTIRWTLHRNCYENDLYRESMIRAVETAKSRSAFAASKIKSLGALDLLNSFRRLANLLVTFDGLKTLGARYEKFAGVEGPIGANSGFADSPEWTGRSNPSNIDFVIYCAPDLARVPDYPEFTYDRAKMRVLASDNPLLQIQKDIEANKFADKEKINLAVTFNAPSTMIENQEEAAKIPDTITVNPVWMATKNQEGELFSSDEKFEKMKKKGALAELKKEWKGDKKATPVDKMFNDLAGTIHHEMFHLSAFGAHLDLPEKSPKAYNWMYNVEMKILDNPELMALLALIFDLKENKKVMVNKDGELK</sequence>
<feature type="chain" id="PRO_5034584029" evidence="1">
    <location>
        <begin position="17"/>
        <end position="322"/>
    </location>
</feature>
<accession>A0A8H4NZM2</accession>
<comment type="caution">
    <text evidence="2">The sequence shown here is derived from an EMBL/GenBank/DDBJ whole genome shotgun (WGS) entry which is preliminary data.</text>
</comment>
<reference evidence="2" key="1">
    <citation type="submission" date="2020-01" db="EMBL/GenBank/DDBJ databases">
        <title>Identification and distribution of gene clusters putatively required for synthesis of sphingolipid metabolism inhibitors in phylogenetically diverse species of the filamentous fungus Fusarium.</title>
        <authorList>
            <person name="Kim H.-S."/>
            <person name="Busman M."/>
            <person name="Brown D.W."/>
            <person name="Divon H."/>
            <person name="Uhlig S."/>
            <person name="Proctor R.H."/>
        </authorList>
    </citation>
    <scope>NUCLEOTIDE SEQUENCE</scope>
    <source>
        <strain evidence="2">NRRL 53441</strain>
    </source>
</reference>
<dbReference type="Proteomes" id="UP000605986">
    <property type="component" value="Unassembled WGS sequence"/>
</dbReference>
<gene>
    <name evidence="2" type="ORF">F53441_6366</name>
</gene>
<dbReference type="OrthoDB" id="4914466at2759"/>
<name>A0A8H4NZM2_9HYPO</name>
<organism evidence="2 3">
    <name type="scientific">Fusarium austroafricanum</name>
    <dbReference type="NCBI Taxonomy" id="2364996"/>
    <lineage>
        <taxon>Eukaryota</taxon>
        <taxon>Fungi</taxon>
        <taxon>Dikarya</taxon>
        <taxon>Ascomycota</taxon>
        <taxon>Pezizomycotina</taxon>
        <taxon>Sordariomycetes</taxon>
        <taxon>Hypocreomycetidae</taxon>
        <taxon>Hypocreales</taxon>
        <taxon>Nectriaceae</taxon>
        <taxon>Fusarium</taxon>
        <taxon>Fusarium concolor species complex</taxon>
    </lineage>
</organism>
<dbReference type="AlphaFoldDB" id="A0A8H4NZM2"/>